<name>A0A7X0JCW7_9SPHN</name>
<dbReference type="InterPro" id="IPR036942">
    <property type="entry name" value="Beta-barrel_TonB_sf"/>
</dbReference>
<dbReference type="PROSITE" id="PS52016">
    <property type="entry name" value="TONB_DEPENDENT_REC_3"/>
    <property type="match status" value="1"/>
</dbReference>
<gene>
    <name evidence="14" type="ORF">F4693_002269</name>
</gene>
<dbReference type="PANTHER" id="PTHR47234">
    <property type="match status" value="1"/>
</dbReference>
<dbReference type="InterPro" id="IPR037066">
    <property type="entry name" value="Plug_dom_sf"/>
</dbReference>
<evidence type="ECO:0000256" key="9">
    <source>
        <dbReference type="RuleBase" id="RU003357"/>
    </source>
</evidence>
<feature type="signal peptide" evidence="11">
    <location>
        <begin position="1"/>
        <end position="31"/>
    </location>
</feature>
<keyword evidence="4 8" id="KW-0812">Transmembrane</keyword>
<dbReference type="InterPro" id="IPR000531">
    <property type="entry name" value="Beta-barrel_TonB"/>
</dbReference>
<accession>A0A7X0JCW7</accession>
<keyword evidence="14" id="KW-0675">Receptor</keyword>
<sequence length="991" mass="105018">MGFDRSIRALLRGGSAPLVLAAALTAAPALAQESTSTSQNVSVSAVPTGSADTNQSVDSNGGDVVVTGSRIRRPDLTNASPVTVVNQEEFKLSGAVNVESVMNTLPQVIPGSTGFSNNPGGGVATLNLRGLGENRNIVLVNGRRYMFYDTSQIVDLNTIPAFLISNVDVLTGGASAIYGSDAIAGVVNFKLRTDVQGIEVGSQYSITERGDGRRWDSYVALGSDFADGRGHITAYGEYYKRDSIFQGARSFSQRALGDGTVNGAPGLVPLGSPSVPNGRFYVNPTTTTIGGVAYRRGAGSLSANTTLGQYYTGPNTSRPFTTADYYNYAPDNYLQVPQERWLTGAYANYEINEHFNPYLEVSYVNNRVDNELAATPISGTFGIRIDNPYLSAADAASIAAINQQQLAINAATLALNPSATLPYTPGIVNVGLASRTNAVSSRRQLDDRSAFRALIGMTGEITNGLTYDAYYSYARTRNGQVQYGNISRAAFTAELLANRLNIFGPGLISAEQAQAISITTQNTDISELQVAQASVSGNLFDLGLGGGAVAFALGGEYRSVSSQFIPDQALSSGDVVGFNGGDPTQGGYNVKEIFGELSVPLLGGRPFFHRLELHGAGRYSDYSLRGVGGVWTYTGDVTWAPVRDFTVSGTYSRAVRAPNVAELFGGQANGFPNATDPCATAGAQNNATLVSLCTATGVPAGAIGTGPSLQPSTQIEGLFGGNANLSQEVSDTYTVKATFSPRFLPGFNISADYFNIKIDNVVTSLGGGVGGILNLCYNVIQDADSIYCRAIARNADGTIQNPTFVTATNANAASLRTSGIDLTADYTQQLGFGMFGNASKLNASFLGTWTKNNDFAPVAGQDPYYCAGNFGVNYCGSPQSTFKWTSRLSFIDGPLTSSLRWRHLSGVKADSIENGGEDPADLAVPRLRAKDYLDLAFSFDLTDQYNLSFGVNNIGDVKPQLIGSDQQQANTYPGVYDVLGRDYYVAVRFRF</sequence>
<evidence type="ECO:0000259" key="12">
    <source>
        <dbReference type="Pfam" id="PF00593"/>
    </source>
</evidence>
<feature type="domain" description="TonB-dependent receptor-like beta-barrel" evidence="12">
    <location>
        <begin position="432"/>
        <end position="954"/>
    </location>
</feature>
<keyword evidence="7 8" id="KW-0998">Cell outer membrane</keyword>
<dbReference type="Proteomes" id="UP000522313">
    <property type="component" value="Unassembled WGS sequence"/>
</dbReference>
<evidence type="ECO:0000313" key="14">
    <source>
        <dbReference type="EMBL" id="MBB6505281.1"/>
    </source>
</evidence>
<feature type="compositionally biased region" description="Polar residues" evidence="10">
    <location>
        <begin position="33"/>
        <end position="59"/>
    </location>
</feature>
<evidence type="ECO:0000256" key="5">
    <source>
        <dbReference type="ARBA" id="ARBA00023077"/>
    </source>
</evidence>
<dbReference type="Pfam" id="PF07715">
    <property type="entry name" value="Plug"/>
    <property type="match status" value="1"/>
</dbReference>
<dbReference type="SUPFAM" id="SSF56935">
    <property type="entry name" value="Porins"/>
    <property type="match status" value="1"/>
</dbReference>
<dbReference type="RefSeq" id="WP_184506010.1">
    <property type="nucleotide sequence ID" value="NZ_JACHBT010000011.1"/>
</dbReference>
<dbReference type="EMBL" id="JACHBT010000011">
    <property type="protein sequence ID" value="MBB6505281.1"/>
    <property type="molecule type" value="Genomic_DNA"/>
</dbReference>
<protein>
    <submittedName>
        <fullName evidence="14">Outer membrane receptor protein involved in Fe transport</fullName>
    </submittedName>
</protein>
<evidence type="ECO:0000256" key="4">
    <source>
        <dbReference type="ARBA" id="ARBA00022692"/>
    </source>
</evidence>
<dbReference type="GO" id="GO:0009279">
    <property type="term" value="C:cell outer membrane"/>
    <property type="evidence" value="ECO:0007669"/>
    <property type="project" value="UniProtKB-SubCell"/>
</dbReference>
<keyword evidence="5 9" id="KW-0798">TonB box</keyword>
<evidence type="ECO:0000256" key="11">
    <source>
        <dbReference type="SAM" id="SignalP"/>
    </source>
</evidence>
<keyword evidence="6 8" id="KW-0472">Membrane</keyword>
<comment type="caution">
    <text evidence="14">The sequence shown here is derived from an EMBL/GenBank/DDBJ whole genome shotgun (WGS) entry which is preliminary data.</text>
</comment>
<dbReference type="PANTHER" id="PTHR47234:SF2">
    <property type="entry name" value="TONB-DEPENDENT RECEPTOR"/>
    <property type="match status" value="1"/>
</dbReference>
<keyword evidence="3 8" id="KW-1134">Transmembrane beta strand</keyword>
<dbReference type="Gene3D" id="2.40.170.20">
    <property type="entry name" value="TonB-dependent receptor, beta-barrel domain"/>
    <property type="match status" value="1"/>
</dbReference>
<reference evidence="14 15" key="2">
    <citation type="submission" date="2020-08" db="EMBL/GenBank/DDBJ databases">
        <authorList>
            <person name="Partida-Martinez L."/>
            <person name="Huntemann M."/>
            <person name="Clum A."/>
            <person name="Wang J."/>
            <person name="Palaniappan K."/>
            <person name="Ritter S."/>
            <person name="Chen I.-M."/>
            <person name="Stamatis D."/>
            <person name="Reddy T."/>
            <person name="O'Malley R."/>
            <person name="Daum C."/>
            <person name="Shapiro N."/>
            <person name="Ivanova N."/>
            <person name="Kyrpides N."/>
            <person name="Woyke T."/>
        </authorList>
    </citation>
    <scope>NUCLEOTIDE SEQUENCE [LARGE SCALE GENOMIC DNA]</scope>
    <source>
        <strain evidence="14 15">AS3.13</strain>
    </source>
</reference>
<evidence type="ECO:0000256" key="10">
    <source>
        <dbReference type="SAM" id="MobiDB-lite"/>
    </source>
</evidence>
<evidence type="ECO:0000256" key="2">
    <source>
        <dbReference type="ARBA" id="ARBA00022448"/>
    </source>
</evidence>
<comment type="similarity">
    <text evidence="8 9">Belongs to the TonB-dependent receptor family.</text>
</comment>
<evidence type="ECO:0000256" key="6">
    <source>
        <dbReference type="ARBA" id="ARBA00023136"/>
    </source>
</evidence>
<organism evidence="14 15">
    <name type="scientific">Sphingomonas endophytica</name>
    <dbReference type="NCBI Taxonomy" id="869719"/>
    <lineage>
        <taxon>Bacteria</taxon>
        <taxon>Pseudomonadati</taxon>
        <taxon>Pseudomonadota</taxon>
        <taxon>Alphaproteobacteria</taxon>
        <taxon>Sphingomonadales</taxon>
        <taxon>Sphingomonadaceae</taxon>
        <taxon>Sphingomonas</taxon>
    </lineage>
</organism>
<dbReference type="Gene3D" id="2.170.130.10">
    <property type="entry name" value="TonB-dependent receptor, plug domain"/>
    <property type="match status" value="1"/>
</dbReference>
<comment type="subcellular location">
    <subcellularLocation>
        <location evidence="1 8">Cell outer membrane</location>
        <topology evidence="1 8">Multi-pass membrane protein</topology>
    </subcellularLocation>
</comment>
<dbReference type="AlphaFoldDB" id="A0A7X0JCW7"/>
<evidence type="ECO:0000313" key="15">
    <source>
        <dbReference type="Proteomes" id="UP000522313"/>
    </source>
</evidence>
<keyword evidence="11" id="KW-0732">Signal</keyword>
<evidence type="ECO:0000256" key="3">
    <source>
        <dbReference type="ARBA" id="ARBA00022452"/>
    </source>
</evidence>
<evidence type="ECO:0000256" key="1">
    <source>
        <dbReference type="ARBA" id="ARBA00004571"/>
    </source>
</evidence>
<feature type="chain" id="PRO_5031030851" evidence="11">
    <location>
        <begin position="32"/>
        <end position="991"/>
    </location>
</feature>
<evidence type="ECO:0000259" key="13">
    <source>
        <dbReference type="Pfam" id="PF07715"/>
    </source>
</evidence>
<dbReference type="InterPro" id="IPR012910">
    <property type="entry name" value="Plug_dom"/>
</dbReference>
<reference evidence="14 15" key="1">
    <citation type="submission" date="2020-08" db="EMBL/GenBank/DDBJ databases">
        <title>The Agave Microbiome: Exploring the role of microbial communities in plant adaptations to desert environments.</title>
        <authorList>
            <person name="Partida-Martinez L.P."/>
        </authorList>
    </citation>
    <scope>NUCLEOTIDE SEQUENCE [LARGE SCALE GENOMIC DNA]</scope>
    <source>
        <strain evidence="14 15">AS3.13</strain>
    </source>
</reference>
<evidence type="ECO:0000256" key="8">
    <source>
        <dbReference type="PROSITE-ProRule" id="PRU01360"/>
    </source>
</evidence>
<dbReference type="InterPro" id="IPR039426">
    <property type="entry name" value="TonB-dep_rcpt-like"/>
</dbReference>
<dbReference type="Pfam" id="PF00593">
    <property type="entry name" value="TonB_dep_Rec_b-barrel"/>
    <property type="match status" value="1"/>
</dbReference>
<evidence type="ECO:0000256" key="7">
    <source>
        <dbReference type="ARBA" id="ARBA00023237"/>
    </source>
</evidence>
<keyword evidence="2 8" id="KW-0813">Transport</keyword>
<proteinExistence type="inferred from homology"/>
<feature type="region of interest" description="Disordered" evidence="10">
    <location>
        <begin position="33"/>
        <end position="66"/>
    </location>
</feature>
<feature type="domain" description="TonB-dependent receptor plug" evidence="13">
    <location>
        <begin position="78"/>
        <end position="186"/>
    </location>
</feature>